<keyword evidence="13" id="KW-1185">Reference proteome</keyword>
<keyword evidence="5" id="KW-0997">Cell inner membrane</keyword>
<dbReference type="GO" id="GO:0055085">
    <property type="term" value="P:transmembrane transport"/>
    <property type="evidence" value="ECO:0007669"/>
    <property type="project" value="InterPro"/>
</dbReference>
<name>A0A5M8FP18_9GAMM</name>
<dbReference type="AlphaFoldDB" id="A0A5M8FP18"/>
<keyword evidence="3" id="KW-0813">Transport</keyword>
<dbReference type="EMBL" id="VWXX01000010">
    <property type="protein sequence ID" value="KAA6185416.1"/>
    <property type="molecule type" value="Genomic_DNA"/>
</dbReference>
<evidence type="ECO:0000256" key="4">
    <source>
        <dbReference type="ARBA" id="ARBA00022475"/>
    </source>
</evidence>
<evidence type="ECO:0000313" key="13">
    <source>
        <dbReference type="Proteomes" id="UP000322981"/>
    </source>
</evidence>
<sequence length="259" mass="27922">MLDGPADGAVDGSDGAALSAEQPASLLAVPLPLELPSEAEPLQEPLPAPEQETEPEPLPEPKPEPTAVSEPQPQPEAEPEPEPTPQPRPDPEPVVTADVSALAPALPPRISAADILASRHAEIERLTARIDAQGSAAASRARRKAISTSTREYRYSSYMEAWRRKVERIGNLNYPEEAARQGLFGALILHVAVRADGSLEGVRVVRSSGHAVLDQAAIRIVQLAAPYAPFPDDIAAETDVLDITRTWQFQRNNRLGWDN</sequence>
<protein>
    <submittedName>
        <fullName evidence="12">Energy transducer TonB</fullName>
    </submittedName>
</protein>
<evidence type="ECO:0000256" key="2">
    <source>
        <dbReference type="ARBA" id="ARBA00006555"/>
    </source>
</evidence>
<evidence type="ECO:0000256" key="6">
    <source>
        <dbReference type="ARBA" id="ARBA00022692"/>
    </source>
</evidence>
<keyword evidence="9" id="KW-0472">Membrane</keyword>
<keyword evidence="8" id="KW-1133">Transmembrane helix</keyword>
<dbReference type="GO" id="GO:0015031">
    <property type="term" value="P:protein transport"/>
    <property type="evidence" value="ECO:0007669"/>
    <property type="project" value="UniProtKB-KW"/>
</dbReference>
<evidence type="ECO:0000256" key="3">
    <source>
        <dbReference type="ARBA" id="ARBA00022448"/>
    </source>
</evidence>
<keyword evidence="7" id="KW-0653">Protein transport</keyword>
<dbReference type="GO" id="GO:0031992">
    <property type="term" value="F:energy transducer activity"/>
    <property type="evidence" value="ECO:0007669"/>
    <property type="project" value="TreeGrafter"/>
</dbReference>
<feature type="domain" description="TonB C-terminal" evidence="11">
    <location>
        <begin position="159"/>
        <end position="258"/>
    </location>
</feature>
<dbReference type="SUPFAM" id="SSF74653">
    <property type="entry name" value="TolA/TonB C-terminal domain"/>
    <property type="match status" value="1"/>
</dbReference>
<evidence type="ECO:0000256" key="9">
    <source>
        <dbReference type="ARBA" id="ARBA00023136"/>
    </source>
</evidence>
<dbReference type="NCBIfam" id="TIGR01352">
    <property type="entry name" value="tonB_Cterm"/>
    <property type="match status" value="1"/>
</dbReference>
<feature type="region of interest" description="Disordered" evidence="10">
    <location>
        <begin position="29"/>
        <end position="94"/>
    </location>
</feature>
<reference evidence="12 13" key="1">
    <citation type="submission" date="2019-09" db="EMBL/GenBank/DDBJ databases">
        <title>Whole-genome sequence of the purple sulfur bacterium Thiohalocapsa marina DSM 19078.</title>
        <authorList>
            <person name="Kyndt J.A."/>
            <person name="Meyer T.E."/>
        </authorList>
    </citation>
    <scope>NUCLEOTIDE SEQUENCE [LARGE SCALE GENOMIC DNA]</scope>
    <source>
        <strain evidence="12 13">DSM 19078</strain>
    </source>
</reference>
<evidence type="ECO:0000259" key="11">
    <source>
        <dbReference type="PROSITE" id="PS52015"/>
    </source>
</evidence>
<evidence type="ECO:0000256" key="8">
    <source>
        <dbReference type="ARBA" id="ARBA00022989"/>
    </source>
</evidence>
<evidence type="ECO:0000313" key="12">
    <source>
        <dbReference type="EMBL" id="KAA6185416.1"/>
    </source>
</evidence>
<dbReference type="PROSITE" id="PS52015">
    <property type="entry name" value="TONB_CTD"/>
    <property type="match status" value="1"/>
</dbReference>
<dbReference type="Pfam" id="PF03544">
    <property type="entry name" value="TonB_C"/>
    <property type="match status" value="1"/>
</dbReference>
<dbReference type="OrthoDB" id="9803361at2"/>
<proteinExistence type="inferred from homology"/>
<feature type="compositionally biased region" description="Low complexity" evidence="10">
    <location>
        <begin position="29"/>
        <end position="45"/>
    </location>
</feature>
<evidence type="ECO:0000256" key="5">
    <source>
        <dbReference type="ARBA" id="ARBA00022519"/>
    </source>
</evidence>
<dbReference type="GO" id="GO:0098797">
    <property type="term" value="C:plasma membrane protein complex"/>
    <property type="evidence" value="ECO:0007669"/>
    <property type="project" value="TreeGrafter"/>
</dbReference>
<dbReference type="InterPro" id="IPR051045">
    <property type="entry name" value="TonB-dependent_transducer"/>
</dbReference>
<evidence type="ECO:0000256" key="1">
    <source>
        <dbReference type="ARBA" id="ARBA00004383"/>
    </source>
</evidence>
<dbReference type="InterPro" id="IPR006260">
    <property type="entry name" value="TonB/TolA_C"/>
</dbReference>
<comment type="caution">
    <text evidence="12">The sequence shown here is derived from an EMBL/GenBank/DDBJ whole genome shotgun (WGS) entry which is preliminary data.</text>
</comment>
<dbReference type="PANTHER" id="PTHR33446:SF11">
    <property type="entry name" value="TONB3"/>
    <property type="match status" value="1"/>
</dbReference>
<feature type="compositionally biased region" description="Pro residues" evidence="10">
    <location>
        <begin position="72"/>
        <end position="88"/>
    </location>
</feature>
<dbReference type="InterPro" id="IPR037682">
    <property type="entry name" value="TonB_C"/>
</dbReference>
<evidence type="ECO:0000256" key="7">
    <source>
        <dbReference type="ARBA" id="ARBA00022927"/>
    </source>
</evidence>
<keyword evidence="4" id="KW-1003">Cell membrane</keyword>
<accession>A0A5M8FP18</accession>
<comment type="subcellular location">
    <subcellularLocation>
        <location evidence="1">Cell inner membrane</location>
        <topology evidence="1">Single-pass membrane protein</topology>
        <orientation evidence="1">Periplasmic side</orientation>
    </subcellularLocation>
</comment>
<evidence type="ECO:0000256" key="10">
    <source>
        <dbReference type="SAM" id="MobiDB-lite"/>
    </source>
</evidence>
<comment type="similarity">
    <text evidence="2">Belongs to the TonB family.</text>
</comment>
<gene>
    <name evidence="12" type="ORF">F2Q65_08845</name>
</gene>
<dbReference type="Proteomes" id="UP000322981">
    <property type="component" value="Unassembled WGS sequence"/>
</dbReference>
<keyword evidence="6" id="KW-0812">Transmembrane</keyword>
<dbReference type="Gene3D" id="3.30.1150.10">
    <property type="match status" value="1"/>
</dbReference>
<organism evidence="12 13">
    <name type="scientific">Thiohalocapsa marina</name>
    <dbReference type="NCBI Taxonomy" id="424902"/>
    <lineage>
        <taxon>Bacteria</taxon>
        <taxon>Pseudomonadati</taxon>
        <taxon>Pseudomonadota</taxon>
        <taxon>Gammaproteobacteria</taxon>
        <taxon>Chromatiales</taxon>
        <taxon>Chromatiaceae</taxon>
        <taxon>Thiohalocapsa</taxon>
    </lineage>
</organism>
<dbReference type="PANTHER" id="PTHR33446">
    <property type="entry name" value="PROTEIN TONB-RELATED"/>
    <property type="match status" value="1"/>
</dbReference>